<gene>
    <name evidence="2" type="ORF">BFR47_04325</name>
</gene>
<feature type="transmembrane region" description="Helical" evidence="1">
    <location>
        <begin position="34"/>
        <end position="54"/>
    </location>
</feature>
<feature type="transmembrane region" description="Helical" evidence="1">
    <location>
        <begin position="61"/>
        <end position="83"/>
    </location>
</feature>
<protein>
    <recommendedName>
        <fullName evidence="4">Sodium:solute symporter</fullName>
    </recommendedName>
</protein>
<dbReference type="AlphaFoldDB" id="A0A1J4QCZ8"/>
<evidence type="ECO:0000313" key="2">
    <source>
        <dbReference type="EMBL" id="OIN06587.1"/>
    </source>
</evidence>
<dbReference type="RefSeq" id="WP_071473602.1">
    <property type="nucleotide sequence ID" value="NZ_MDKE01000044.1"/>
</dbReference>
<dbReference type="InterPro" id="IPR038377">
    <property type="entry name" value="Na/Glc_symporter_sf"/>
</dbReference>
<dbReference type="Proteomes" id="UP000243073">
    <property type="component" value="Unassembled WGS sequence"/>
</dbReference>
<accession>A0A1J4QCZ8</accession>
<dbReference type="STRING" id="1414654.BFR47_04325"/>
<organism evidence="2 3">
    <name type="scientific">Oceanisphaera psychrotolerans</name>
    <dbReference type="NCBI Taxonomy" id="1414654"/>
    <lineage>
        <taxon>Bacteria</taxon>
        <taxon>Pseudomonadati</taxon>
        <taxon>Pseudomonadota</taxon>
        <taxon>Gammaproteobacteria</taxon>
        <taxon>Aeromonadales</taxon>
        <taxon>Aeromonadaceae</taxon>
        <taxon>Oceanisphaera</taxon>
    </lineage>
</organism>
<reference evidence="2 3" key="1">
    <citation type="submission" date="2016-07" db="EMBL/GenBank/DDBJ databases">
        <title>Draft Genome Sequence of Oceanisphaera psychrotolerans, isolated from coastal sediment samples.</title>
        <authorList>
            <person name="Zhuo S."/>
            <person name="Ruan Z."/>
        </authorList>
    </citation>
    <scope>NUCLEOTIDE SEQUENCE [LARGE SCALE GENOMIC DNA]</scope>
    <source>
        <strain evidence="2 3">LAM-WHM-ZC</strain>
    </source>
</reference>
<feature type="transmembrane region" description="Helical" evidence="1">
    <location>
        <begin position="89"/>
        <end position="108"/>
    </location>
</feature>
<keyword evidence="3" id="KW-1185">Reference proteome</keyword>
<name>A0A1J4QCZ8_9GAMM</name>
<comment type="caution">
    <text evidence="2">The sequence shown here is derived from an EMBL/GenBank/DDBJ whole genome shotgun (WGS) entry which is preliminary data.</text>
</comment>
<dbReference type="EMBL" id="MDKE01000044">
    <property type="protein sequence ID" value="OIN06587.1"/>
    <property type="molecule type" value="Genomic_DNA"/>
</dbReference>
<proteinExistence type="predicted"/>
<dbReference type="Gene3D" id="1.20.1730.10">
    <property type="entry name" value="Sodium/glucose cotransporter"/>
    <property type="match status" value="1"/>
</dbReference>
<keyword evidence="1" id="KW-0812">Transmembrane</keyword>
<sequence>MTFNNAHTVSSAASHDLRTALFPNSGASSSRVLWINRSWVAILGFVGFLMMLYAPPFMLSWLGILGSGTLLAVMIGPVFISSFWQGNAWGALAAMFTGLLTSGSFLLFTDVGWVEGPLYGCLASSVIYVAVSKLTQGAASSAVARSC</sequence>
<evidence type="ECO:0000256" key="1">
    <source>
        <dbReference type="SAM" id="Phobius"/>
    </source>
</evidence>
<evidence type="ECO:0000313" key="3">
    <source>
        <dbReference type="Proteomes" id="UP000243073"/>
    </source>
</evidence>
<keyword evidence="1" id="KW-1133">Transmembrane helix</keyword>
<keyword evidence="1" id="KW-0472">Membrane</keyword>
<evidence type="ECO:0008006" key="4">
    <source>
        <dbReference type="Google" id="ProtNLM"/>
    </source>
</evidence>